<dbReference type="RefSeq" id="WP_085029871.1">
    <property type="nucleotide sequence ID" value="NZ_CP020772.1"/>
</dbReference>
<dbReference type="AlphaFoldDB" id="A0A1W5ZVQ6"/>
<reference evidence="2 3" key="1">
    <citation type="submission" date="2017-04" db="EMBL/GenBank/DDBJ databases">
        <title>The whole genome sequencing and assembly of Halobacillus mangrovi strain.</title>
        <authorList>
            <person name="Lee S.-J."/>
            <person name="Park M.-K."/>
            <person name="Kim J.-Y."/>
            <person name="Lee Y.-J."/>
            <person name="Yi H."/>
            <person name="Bahn Y.-S."/>
            <person name="Kim J.F."/>
            <person name="Lee D.-W."/>
        </authorList>
    </citation>
    <scope>NUCLEOTIDE SEQUENCE [LARGE SCALE GENOMIC DNA]</scope>
    <source>
        <strain evidence="2 3">KTB 131</strain>
    </source>
</reference>
<dbReference type="EMBL" id="CP020772">
    <property type="protein sequence ID" value="ARI77402.1"/>
    <property type="molecule type" value="Genomic_DNA"/>
</dbReference>
<dbReference type="Proteomes" id="UP000192527">
    <property type="component" value="Chromosome"/>
</dbReference>
<gene>
    <name evidence="2" type="ORF">HM131_11360</name>
</gene>
<accession>A0A1W5ZVQ6</accession>
<dbReference type="Pfam" id="PF00903">
    <property type="entry name" value="Glyoxalase"/>
    <property type="match status" value="1"/>
</dbReference>
<dbReference type="SUPFAM" id="SSF54593">
    <property type="entry name" value="Glyoxalase/Bleomycin resistance protein/Dihydroxybiphenyl dioxygenase"/>
    <property type="match status" value="1"/>
</dbReference>
<keyword evidence="3" id="KW-1185">Reference proteome</keyword>
<evidence type="ECO:0000313" key="3">
    <source>
        <dbReference type="Proteomes" id="UP000192527"/>
    </source>
</evidence>
<evidence type="ECO:0000313" key="2">
    <source>
        <dbReference type="EMBL" id="ARI77402.1"/>
    </source>
</evidence>
<dbReference type="STRING" id="402384.HM131_11360"/>
<dbReference type="PROSITE" id="PS51819">
    <property type="entry name" value="VOC"/>
    <property type="match status" value="1"/>
</dbReference>
<dbReference type="KEGG" id="hmn:HM131_11360"/>
<dbReference type="OrthoDB" id="9814858at2"/>
<proteinExistence type="predicted"/>
<dbReference type="InterPro" id="IPR004360">
    <property type="entry name" value="Glyas_Fos-R_dOase_dom"/>
</dbReference>
<sequence>MKWHHAGIETARLGATKRFYEDGFGFKTIDSFTFNNERLLWMQKEELVIEFTETKHPFTSSVHFCWEVYDIHFWIFKLRQINIAPTAGPYQIEEKDWITVFFEGPSGEEIELLEKKREHL</sequence>
<feature type="domain" description="VOC" evidence="1">
    <location>
        <begin position="2"/>
        <end position="115"/>
    </location>
</feature>
<name>A0A1W5ZVQ6_9BACI</name>
<organism evidence="2 3">
    <name type="scientific">Halobacillus mangrovi</name>
    <dbReference type="NCBI Taxonomy" id="402384"/>
    <lineage>
        <taxon>Bacteria</taxon>
        <taxon>Bacillati</taxon>
        <taxon>Bacillota</taxon>
        <taxon>Bacilli</taxon>
        <taxon>Bacillales</taxon>
        <taxon>Bacillaceae</taxon>
        <taxon>Halobacillus</taxon>
    </lineage>
</organism>
<dbReference type="InterPro" id="IPR029068">
    <property type="entry name" value="Glyas_Bleomycin-R_OHBP_Dase"/>
</dbReference>
<evidence type="ECO:0000259" key="1">
    <source>
        <dbReference type="PROSITE" id="PS51819"/>
    </source>
</evidence>
<protein>
    <recommendedName>
        <fullName evidence="1">VOC domain-containing protein</fullName>
    </recommendedName>
</protein>
<dbReference type="CDD" id="cd06587">
    <property type="entry name" value="VOC"/>
    <property type="match status" value="1"/>
</dbReference>
<dbReference type="Gene3D" id="3.10.180.10">
    <property type="entry name" value="2,3-Dihydroxybiphenyl 1,2-Dioxygenase, domain 1"/>
    <property type="match status" value="1"/>
</dbReference>
<dbReference type="InterPro" id="IPR037523">
    <property type="entry name" value="VOC_core"/>
</dbReference>